<keyword evidence="3" id="KW-1185">Reference proteome</keyword>
<dbReference type="InterPro" id="IPR002937">
    <property type="entry name" value="Amino_oxidase"/>
</dbReference>
<accession>A0A0K1JFW9</accession>
<evidence type="ECO:0000259" key="1">
    <source>
        <dbReference type="Pfam" id="PF01593"/>
    </source>
</evidence>
<sequence length="401" mass="42348">MVVGAGLSGLTAARRLQEAGWSVQVLEGRDRIGGRVRTVRTPGEPPVELGAHVVHGSGSPALTLGVPSEPVPRAARGHFLQGETLLAPRMLAVAGLLPMRAQYELTAEAGKLPAEETVATWGARTARNADHQRLVRSWLEQNWSADLDEMSARGAALAHADKGLVDGEFRFTTGFSAVVDNRANSLEIRTGCPVRSISVERDGVLLDLGEDELRADVCVVSVPPSVVVSGLLKLVGAEDKREAARGLAAGDGCSVAVRLSRPAERDEFVFDAGGPLGFVQTFTGSSVVSVDAKGAGTPALRALLGDVEALRTRLGTALPWTAGCALEDLTIADWGADPFSGGVFAYPRVGWERDVETWRRPWDDRVFFAGESTAAGSQPPFVDAALLSGERSAAEILERSA</sequence>
<dbReference type="PATRIC" id="fig|571913.6.peg.1345"/>
<dbReference type="PANTHER" id="PTHR10742:SF410">
    <property type="entry name" value="LYSINE-SPECIFIC HISTONE DEMETHYLASE 2"/>
    <property type="match status" value="1"/>
</dbReference>
<dbReference type="STRING" id="571913.VV02_06585"/>
<reference evidence="2 3" key="1">
    <citation type="submission" date="2015-03" db="EMBL/GenBank/DDBJ databases">
        <title>Luteipulveratus halotolerans sp. nov., a novel actinobacterium (Dermacoccaceae) from Sarawak, Malaysia.</title>
        <authorList>
            <person name="Juboi H."/>
            <person name="Basik A."/>
            <person name="Shamsul S.S."/>
            <person name="Arnold P."/>
            <person name="Schmitt E.K."/>
            <person name="Sanglier J.-J."/>
            <person name="Yeo T."/>
        </authorList>
    </citation>
    <scope>NUCLEOTIDE SEQUENCE [LARGE SCALE GENOMIC DNA]</scope>
    <source>
        <strain evidence="2 3">MN07-A0370</strain>
    </source>
</reference>
<dbReference type="Proteomes" id="UP000066480">
    <property type="component" value="Chromosome"/>
</dbReference>
<dbReference type="AlphaFoldDB" id="A0A0K1JFW9"/>
<dbReference type="KEGG" id="lmoi:VV02_06585"/>
<gene>
    <name evidence="2" type="ORF">VV02_06585</name>
</gene>
<dbReference type="InterPro" id="IPR050281">
    <property type="entry name" value="Flavin_monoamine_oxidase"/>
</dbReference>
<evidence type="ECO:0000313" key="2">
    <source>
        <dbReference type="EMBL" id="AKU15599.1"/>
    </source>
</evidence>
<protein>
    <recommendedName>
        <fullName evidence="1">Amine oxidase domain-containing protein</fullName>
    </recommendedName>
</protein>
<evidence type="ECO:0000313" key="3">
    <source>
        <dbReference type="Proteomes" id="UP000066480"/>
    </source>
</evidence>
<name>A0A0K1JFW9_9MICO</name>
<dbReference type="GO" id="GO:0016491">
    <property type="term" value="F:oxidoreductase activity"/>
    <property type="evidence" value="ECO:0007669"/>
    <property type="project" value="InterPro"/>
</dbReference>
<dbReference type="PANTHER" id="PTHR10742">
    <property type="entry name" value="FLAVIN MONOAMINE OXIDASE"/>
    <property type="match status" value="1"/>
</dbReference>
<dbReference type="Pfam" id="PF01593">
    <property type="entry name" value="Amino_oxidase"/>
    <property type="match status" value="1"/>
</dbReference>
<feature type="domain" description="Amine oxidase" evidence="1">
    <location>
        <begin position="7"/>
        <end position="397"/>
    </location>
</feature>
<proteinExistence type="predicted"/>
<dbReference type="SUPFAM" id="SSF51905">
    <property type="entry name" value="FAD/NAD(P)-binding domain"/>
    <property type="match status" value="1"/>
</dbReference>
<dbReference type="EMBL" id="CP011112">
    <property type="protein sequence ID" value="AKU15599.1"/>
    <property type="molecule type" value="Genomic_DNA"/>
</dbReference>
<dbReference type="Gene3D" id="3.50.50.60">
    <property type="entry name" value="FAD/NAD(P)-binding domain"/>
    <property type="match status" value="1"/>
</dbReference>
<dbReference type="InterPro" id="IPR036188">
    <property type="entry name" value="FAD/NAD-bd_sf"/>
</dbReference>
<organism evidence="2 3">
    <name type="scientific">Luteipulveratus mongoliensis</name>
    <dbReference type="NCBI Taxonomy" id="571913"/>
    <lineage>
        <taxon>Bacteria</taxon>
        <taxon>Bacillati</taxon>
        <taxon>Actinomycetota</taxon>
        <taxon>Actinomycetes</taxon>
        <taxon>Micrococcales</taxon>
        <taxon>Dermacoccaceae</taxon>
        <taxon>Luteipulveratus</taxon>
    </lineage>
</organism>